<dbReference type="InterPro" id="IPR019539">
    <property type="entry name" value="GalKase_N"/>
</dbReference>
<dbReference type="RefSeq" id="WP_101260870.1">
    <property type="nucleotide sequence ID" value="NZ_MVDD01000004.1"/>
</dbReference>
<keyword evidence="10" id="KW-0119">Carbohydrate metabolism</keyword>
<organism evidence="14 15">
    <name type="scientific">Labilibaculum filiforme</name>
    <dbReference type="NCBI Taxonomy" id="1940526"/>
    <lineage>
        <taxon>Bacteria</taxon>
        <taxon>Pseudomonadati</taxon>
        <taxon>Bacteroidota</taxon>
        <taxon>Bacteroidia</taxon>
        <taxon>Marinilabiliales</taxon>
        <taxon>Marinifilaceae</taxon>
        <taxon>Labilibaculum</taxon>
    </lineage>
</organism>
<dbReference type="InterPro" id="IPR000705">
    <property type="entry name" value="Galactokinase"/>
</dbReference>
<evidence type="ECO:0000256" key="1">
    <source>
        <dbReference type="ARBA" id="ARBA00006566"/>
    </source>
</evidence>
<evidence type="ECO:0000313" key="14">
    <source>
        <dbReference type="EMBL" id="PKQ63922.1"/>
    </source>
</evidence>
<keyword evidence="2" id="KW-0963">Cytoplasm</keyword>
<dbReference type="PANTHER" id="PTHR10457:SF7">
    <property type="entry name" value="GALACTOKINASE-RELATED"/>
    <property type="match status" value="1"/>
</dbReference>
<evidence type="ECO:0000256" key="7">
    <source>
        <dbReference type="ARBA" id="ARBA00022840"/>
    </source>
</evidence>
<keyword evidence="15" id="KW-1185">Reference proteome</keyword>
<dbReference type="GO" id="GO:0046872">
    <property type="term" value="F:metal ion binding"/>
    <property type="evidence" value="ECO:0007669"/>
    <property type="project" value="UniProtKB-KW"/>
</dbReference>
<dbReference type="EMBL" id="MVDD01000004">
    <property type="protein sequence ID" value="PKQ63922.1"/>
    <property type="molecule type" value="Genomic_DNA"/>
</dbReference>
<evidence type="ECO:0000259" key="13">
    <source>
        <dbReference type="Pfam" id="PF10509"/>
    </source>
</evidence>
<dbReference type="NCBIfam" id="TIGR00131">
    <property type="entry name" value="gal_kin"/>
    <property type="match status" value="1"/>
</dbReference>
<dbReference type="Gene3D" id="3.30.230.10">
    <property type="match status" value="1"/>
</dbReference>
<dbReference type="GO" id="GO:0004335">
    <property type="term" value="F:galactokinase activity"/>
    <property type="evidence" value="ECO:0007669"/>
    <property type="project" value="UniProtKB-UniRule"/>
</dbReference>
<keyword evidence="4" id="KW-0479">Metal-binding</keyword>
<dbReference type="GO" id="GO:0005524">
    <property type="term" value="F:ATP binding"/>
    <property type="evidence" value="ECO:0007669"/>
    <property type="project" value="UniProtKB-UniRule"/>
</dbReference>
<dbReference type="PRINTS" id="PR00959">
    <property type="entry name" value="MEVGALKINASE"/>
</dbReference>
<dbReference type="FunFam" id="3.30.230.10:FF:000017">
    <property type="entry name" value="Galactokinase"/>
    <property type="match status" value="1"/>
</dbReference>
<dbReference type="Pfam" id="PF00288">
    <property type="entry name" value="GHMP_kinases_N"/>
    <property type="match status" value="1"/>
</dbReference>
<dbReference type="Gene3D" id="3.30.70.890">
    <property type="entry name" value="GHMP kinase, C-terminal domain"/>
    <property type="match status" value="1"/>
</dbReference>
<gene>
    <name evidence="14" type="ORF">BZG02_07885</name>
</gene>
<evidence type="ECO:0000313" key="15">
    <source>
        <dbReference type="Proteomes" id="UP000233535"/>
    </source>
</evidence>
<dbReference type="PANTHER" id="PTHR10457">
    <property type="entry name" value="MEVALONATE KINASE/GALACTOKINASE"/>
    <property type="match status" value="1"/>
</dbReference>
<evidence type="ECO:0000256" key="10">
    <source>
        <dbReference type="ARBA" id="ARBA00023277"/>
    </source>
</evidence>
<keyword evidence="7" id="KW-0067">ATP-binding</keyword>
<reference evidence="14 15" key="1">
    <citation type="journal article" date="2017" name="Front. Microbiol.">
        <title>Labilibaculum manganireducens gen. nov., sp. nov. and Labilibaculum filiforme sp. nov., Novel Bacteroidetes Isolated from Subsurface Sediments of the Baltic Sea.</title>
        <authorList>
            <person name="Vandieken V."/>
            <person name="Marshall I.P."/>
            <person name="Niemann H."/>
            <person name="Engelen B."/>
            <person name="Cypionka H."/>
        </authorList>
    </citation>
    <scope>NUCLEOTIDE SEQUENCE [LARGE SCALE GENOMIC DNA]</scope>
    <source>
        <strain evidence="14 15">59.16B</strain>
    </source>
</reference>
<keyword evidence="9" id="KW-0299">Galactose metabolism</keyword>
<keyword evidence="3" id="KW-0808">Transferase</keyword>
<proteinExistence type="inferred from homology"/>
<evidence type="ECO:0000256" key="3">
    <source>
        <dbReference type="ARBA" id="ARBA00022679"/>
    </source>
</evidence>
<feature type="domain" description="Galactokinase N-terminal" evidence="13">
    <location>
        <begin position="8"/>
        <end position="55"/>
    </location>
</feature>
<evidence type="ECO:0000256" key="5">
    <source>
        <dbReference type="ARBA" id="ARBA00022741"/>
    </source>
</evidence>
<dbReference type="SUPFAM" id="SSF55060">
    <property type="entry name" value="GHMP Kinase, C-terminal domain"/>
    <property type="match status" value="1"/>
</dbReference>
<keyword evidence="6 14" id="KW-0418">Kinase</keyword>
<comment type="similarity">
    <text evidence="1">Belongs to the GHMP kinase family. GalK subfamily.</text>
</comment>
<evidence type="ECO:0000256" key="2">
    <source>
        <dbReference type="ARBA" id="ARBA00022490"/>
    </source>
</evidence>
<dbReference type="OrthoDB" id="250531at2"/>
<accession>A0A2N3I0U3</accession>
<dbReference type="InterPro" id="IPR006204">
    <property type="entry name" value="GHMP_kinase_N_dom"/>
</dbReference>
<dbReference type="EC" id="2.7.1.6" evidence="11"/>
<keyword evidence="5" id="KW-0547">Nucleotide-binding</keyword>
<evidence type="ECO:0000256" key="11">
    <source>
        <dbReference type="NCBIfam" id="TIGR00131"/>
    </source>
</evidence>
<evidence type="ECO:0000256" key="4">
    <source>
        <dbReference type="ARBA" id="ARBA00022723"/>
    </source>
</evidence>
<dbReference type="AlphaFoldDB" id="A0A2N3I0U3"/>
<evidence type="ECO:0000256" key="9">
    <source>
        <dbReference type="ARBA" id="ARBA00023144"/>
    </source>
</evidence>
<dbReference type="GO" id="GO:0005829">
    <property type="term" value="C:cytosol"/>
    <property type="evidence" value="ECO:0007669"/>
    <property type="project" value="TreeGrafter"/>
</dbReference>
<dbReference type="FunFam" id="3.30.70.890:FF:000001">
    <property type="entry name" value="Galactokinase"/>
    <property type="match status" value="1"/>
</dbReference>
<comment type="caution">
    <text evidence="14">The sequence shown here is derived from an EMBL/GenBank/DDBJ whole genome shotgun (WGS) entry which is preliminary data.</text>
</comment>
<dbReference type="InterPro" id="IPR006203">
    <property type="entry name" value="GHMP_knse_ATP-bd_CS"/>
</dbReference>
<dbReference type="Pfam" id="PF10509">
    <property type="entry name" value="GalKase_gal_bdg"/>
    <property type="match status" value="1"/>
</dbReference>
<dbReference type="InterPro" id="IPR020568">
    <property type="entry name" value="Ribosomal_Su5_D2-typ_SF"/>
</dbReference>
<dbReference type="InterPro" id="IPR036554">
    <property type="entry name" value="GHMP_kinase_C_sf"/>
</dbReference>
<dbReference type="InterPro" id="IPR006206">
    <property type="entry name" value="Mevalonate/galactokinase"/>
</dbReference>
<evidence type="ECO:0000259" key="12">
    <source>
        <dbReference type="Pfam" id="PF00288"/>
    </source>
</evidence>
<dbReference type="PIRSF" id="PIRSF000530">
    <property type="entry name" value="Galactokinase"/>
    <property type="match status" value="1"/>
</dbReference>
<name>A0A2N3I0U3_9BACT</name>
<evidence type="ECO:0000256" key="8">
    <source>
        <dbReference type="ARBA" id="ARBA00022842"/>
    </source>
</evidence>
<protein>
    <recommendedName>
        <fullName evidence="11">Galactokinase</fullName>
        <ecNumber evidence="11">2.7.1.6</ecNumber>
    </recommendedName>
</protein>
<sequence length="391" mass="43209">MKCDLQSKFNELYEAKPKYLAYSPGRVDLMGSHTDYNHGYVVTMPINLEIECAFTPNETGVVELYSCDFNTTIKIDTKTGEMVEGDDWGKYVSAVAKVLIDEGHVLKAFKGAFCSTIPVGSGLSSSAALEATVMAMLAHVSGFDIDKKNMALLSQRAENVYVGVNCGILDQYSVIFGERHKAIKLDCRELTHTQVSWPNDLMVAICNTNKPRTLHGSEYDNRRAQCEEAVAEFAKIDKSITHLRDVSIEFFHANKGVLSEGAAKRAQFIIEENDRTHELEEALTNGDYPLLKDVFNRSFEGARDLFEIANDTMGQMYTAMSTAPGVVASRQAGAGFGGCMVSLVYKDKLEEFKKGVFNTYKELTGIECIIYGVKTATGTHIEPCAQEVLEN</sequence>
<evidence type="ECO:0000256" key="6">
    <source>
        <dbReference type="ARBA" id="ARBA00022777"/>
    </source>
</evidence>
<dbReference type="GO" id="GO:0006012">
    <property type="term" value="P:galactose metabolic process"/>
    <property type="evidence" value="ECO:0007669"/>
    <property type="project" value="UniProtKB-UniRule"/>
</dbReference>
<dbReference type="SUPFAM" id="SSF54211">
    <property type="entry name" value="Ribosomal protein S5 domain 2-like"/>
    <property type="match status" value="1"/>
</dbReference>
<dbReference type="InterPro" id="IPR014721">
    <property type="entry name" value="Ribsml_uS5_D2-typ_fold_subgr"/>
</dbReference>
<keyword evidence="8" id="KW-0460">Magnesium</keyword>
<dbReference type="PROSITE" id="PS00627">
    <property type="entry name" value="GHMP_KINASES_ATP"/>
    <property type="match status" value="1"/>
</dbReference>
<dbReference type="Proteomes" id="UP000233535">
    <property type="component" value="Unassembled WGS sequence"/>
</dbReference>
<dbReference type="PRINTS" id="PR00473">
    <property type="entry name" value="GALCTOKINASE"/>
</dbReference>
<feature type="domain" description="GHMP kinase N-terminal" evidence="12">
    <location>
        <begin position="91"/>
        <end position="177"/>
    </location>
</feature>